<proteinExistence type="predicted"/>
<sequence length="101" mass="11878">MIIMVTQWYPTNKAKKIMELFLKASKDPQPSFIKKWQIFTVPDSERGFKGYNLIMTEKDKGDETLMHITKTFQPFWEIEGFSMRIETLLGIKDVVKVMGRT</sequence>
<organism evidence="1">
    <name type="scientific">marine sediment metagenome</name>
    <dbReference type="NCBI Taxonomy" id="412755"/>
    <lineage>
        <taxon>unclassified sequences</taxon>
        <taxon>metagenomes</taxon>
        <taxon>ecological metagenomes</taxon>
    </lineage>
</organism>
<gene>
    <name evidence="1" type="ORF">S03H2_15358</name>
</gene>
<protein>
    <submittedName>
        <fullName evidence="1">Uncharacterized protein</fullName>
    </submittedName>
</protein>
<accession>X1EK71</accession>
<name>X1EK71_9ZZZZ</name>
<comment type="caution">
    <text evidence="1">The sequence shown here is derived from an EMBL/GenBank/DDBJ whole genome shotgun (WGS) entry which is preliminary data.</text>
</comment>
<reference evidence="1" key="1">
    <citation type="journal article" date="2014" name="Front. Microbiol.">
        <title>High frequency of phylogenetically diverse reductive dehalogenase-homologous genes in deep subseafloor sedimentary metagenomes.</title>
        <authorList>
            <person name="Kawai M."/>
            <person name="Futagami T."/>
            <person name="Toyoda A."/>
            <person name="Takaki Y."/>
            <person name="Nishi S."/>
            <person name="Hori S."/>
            <person name="Arai W."/>
            <person name="Tsubouchi T."/>
            <person name="Morono Y."/>
            <person name="Uchiyama I."/>
            <person name="Ito T."/>
            <person name="Fujiyama A."/>
            <person name="Inagaki F."/>
            <person name="Takami H."/>
        </authorList>
    </citation>
    <scope>NUCLEOTIDE SEQUENCE</scope>
    <source>
        <strain evidence="1">Expedition CK06-06</strain>
    </source>
</reference>
<dbReference type="AlphaFoldDB" id="X1EK71"/>
<evidence type="ECO:0000313" key="1">
    <source>
        <dbReference type="EMBL" id="GAH32962.1"/>
    </source>
</evidence>
<dbReference type="EMBL" id="BARU01007804">
    <property type="protein sequence ID" value="GAH32962.1"/>
    <property type="molecule type" value="Genomic_DNA"/>
</dbReference>